<evidence type="ECO:0000313" key="2">
    <source>
        <dbReference type="Proteomes" id="UP000054928"/>
    </source>
</evidence>
<reference evidence="2" key="1">
    <citation type="submission" date="2014-09" db="EMBL/GenBank/DDBJ databases">
        <authorList>
            <person name="Sharma Rahul"/>
            <person name="Thines Marco"/>
        </authorList>
    </citation>
    <scope>NUCLEOTIDE SEQUENCE [LARGE SCALE GENOMIC DNA]</scope>
</reference>
<dbReference type="Proteomes" id="UP000054928">
    <property type="component" value="Unassembled WGS sequence"/>
</dbReference>
<protein>
    <submittedName>
        <fullName evidence="1">Uncharacterized protein</fullName>
    </submittedName>
</protein>
<evidence type="ECO:0000313" key="1">
    <source>
        <dbReference type="EMBL" id="CEG41178.1"/>
    </source>
</evidence>
<organism evidence="1 2">
    <name type="scientific">Plasmopara halstedii</name>
    <name type="common">Downy mildew of sunflower</name>
    <dbReference type="NCBI Taxonomy" id="4781"/>
    <lineage>
        <taxon>Eukaryota</taxon>
        <taxon>Sar</taxon>
        <taxon>Stramenopiles</taxon>
        <taxon>Oomycota</taxon>
        <taxon>Peronosporomycetes</taxon>
        <taxon>Peronosporales</taxon>
        <taxon>Peronosporaceae</taxon>
        <taxon>Plasmopara</taxon>
    </lineage>
</organism>
<dbReference type="RefSeq" id="XP_024577547.1">
    <property type="nucleotide sequence ID" value="XM_024726919.1"/>
</dbReference>
<name>A0A0P1AIQ0_PLAHL</name>
<dbReference type="OMA" id="LETQMIC"/>
<dbReference type="GeneID" id="36406599"/>
<dbReference type="EMBL" id="CCYD01000553">
    <property type="protein sequence ID" value="CEG41178.1"/>
    <property type="molecule type" value="Genomic_DNA"/>
</dbReference>
<sequence>MWKFGARYYIVNATRDLEDLISQSVSFMADLFGSLFISVCMSSSSSIYVSALFIIADIGQTLLEFHELQTNANILVALLDRRYSTASIRRLNISLRRPNLSAVILEVTRNPGANNITVLHGVRLESCLPHPLPDDRFQQLQTLAASGSYCHKTESNRAIVRHQSTIMLRFLRQSSVLPSGPSAIHVTTMLSTDTANQTTSECGDADTRMSEQSEKLVLQGLQLLFHCEYVALVEYIECFVPMVYVLYKSILELLPNVAYYPGGAGKWNQNSVMNILLFALLEVAFVLETQMICIQQKLFALMLFVLTYELAHFGVDFTFHFAWLR</sequence>
<proteinExistence type="predicted"/>
<dbReference type="AlphaFoldDB" id="A0A0P1AIQ0"/>
<accession>A0A0P1AIQ0</accession>
<keyword evidence="2" id="KW-1185">Reference proteome</keyword>